<name>A0ACB0Z674_MELEN</name>
<accession>A0ACB0Z674</accession>
<dbReference type="EMBL" id="CAVMJV010000026">
    <property type="protein sequence ID" value="CAK5074373.1"/>
    <property type="molecule type" value="Genomic_DNA"/>
</dbReference>
<evidence type="ECO:0000313" key="1">
    <source>
        <dbReference type="EMBL" id="CAK5074373.1"/>
    </source>
</evidence>
<evidence type="ECO:0000313" key="2">
    <source>
        <dbReference type="Proteomes" id="UP001497535"/>
    </source>
</evidence>
<keyword evidence="2" id="KW-1185">Reference proteome</keyword>
<dbReference type="Proteomes" id="UP001497535">
    <property type="component" value="Unassembled WGS sequence"/>
</dbReference>
<proteinExistence type="predicted"/>
<protein>
    <submittedName>
        <fullName evidence="1">Uncharacterized protein</fullName>
    </submittedName>
</protein>
<gene>
    <name evidence="1" type="ORF">MENTE1834_LOCUS21121</name>
</gene>
<comment type="caution">
    <text evidence="1">The sequence shown here is derived from an EMBL/GenBank/DDBJ whole genome shotgun (WGS) entry which is preliminary data.</text>
</comment>
<organism evidence="1 2">
    <name type="scientific">Meloidogyne enterolobii</name>
    <name type="common">Root-knot nematode worm</name>
    <name type="synonym">Meloidogyne mayaguensis</name>
    <dbReference type="NCBI Taxonomy" id="390850"/>
    <lineage>
        <taxon>Eukaryota</taxon>
        <taxon>Metazoa</taxon>
        <taxon>Ecdysozoa</taxon>
        <taxon>Nematoda</taxon>
        <taxon>Chromadorea</taxon>
        <taxon>Rhabditida</taxon>
        <taxon>Tylenchina</taxon>
        <taxon>Tylenchomorpha</taxon>
        <taxon>Tylenchoidea</taxon>
        <taxon>Meloidogynidae</taxon>
        <taxon>Meloidogyninae</taxon>
        <taxon>Meloidogyne</taxon>
    </lineage>
</organism>
<reference evidence="1" key="1">
    <citation type="submission" date="2023-11" db="EMBL/GenBank/DDBJ databases">
        <authorList>
            <person name="Poullet M."/>
        </authorList>
    </citation>
    <scope>NUCLEOTIDE SEQUENCE</scope>
    <source>
        <strain evidence="1">E1834</strain>
    </source>
</reference>
<sequence>MKLRKYVNKYRMGKINKNTMDKGNNMLKKAKKRTKRKNRTSVEIEISDFSESHNRRPKDRITTDKRPTDRRPTRTEYPQTKDPQKIF</sequence>